<keyword evidence="2" id="KW-1133">Transmembrane helix</keyword>
<gene>
    <name evidence="3" type="ORF">LSP00402_LOCUS14795</name>
</gene>
<organism evidence="3">
    <name type="scientific">Lotharella oceanica</name>
    <dbReference type="NCBI Taxonomy" id="641309"/>
    <lineage>
        <taxon>Eukaryota</taxon>
        <taxon>Sar</taxon>
        <taxon>Rhizaria</taxon>
        <taxon>Cercozoa</taxon>
        <taxon>Chlorarachniophyceae</taxon>
        <taxon>Lotharella</taxon>
    </lineage>
</organism>
<name>A0A7S2XDD5_9EUKA</name>
<evidence type="ECO:0000256" key="2">
    <source>
        <dbReference type="SAM" id="Phobius"/>
    </source>
</evidence>
<sequence>MPVSTRRSSKRKASSGGQSAGAGRSRKKAKPAEWSARQVKKWLSAVPLSVNVKDLADAVYKEGIDGEELPYVPWSEFGVEAKEDIYSLEQKISELYGDAAAEAEAEDDVHDEWTLPADDDGSSFMEKAKLLCPMYNDKVAWFLVVAAEVAVLSAVFGAVMSSSGWQQ</sequence>
<keyword evidence="2" id="KW-0472">Membrane</keyword>
<feature type="region of interest" description="Disordered" evidence="1">
    <location>
        <begin position="1"/>
        <end position="34"/>
    </location>
</feature>
<evidence type="ECO:0000313" key="3">
    <source>
        <dbReference type="EMBL" id="CAD9770807.1"/>
    </source>
</evidence>
<dbReference type="SUPFAM" id="SSF47769">
    <property type="entry name" value="SAM/Pointed domain"/>
    <property type="match status" value="1"/>
</dbReference>
<evidence type="ECO:0008006" key="4">
    <source>
        <dbReference type="Google" id="ProtNLM"/>
    </source>
</evidence>
<protein>
    <recommendedName>
        <fullName evidence="4">SAM domain-containing protein</fullName>
    </recommendedName>
</protein>
<feature type="compositionally biased region" description="Low complexity" evidence="1">
    <location>
        <begin position="14"/>
        <end position="23"/>
    </location>
</feature>
<accession>A0A7S2XDD5</accession>
<dbReference type="EMBL" id="HBHP01023773">
    <property type="protein sequence ID" value="CAD9770807.1"/>
    <property type="molecule type" value="Transcribed_RNA"/>
</dbReference>
<keyword evidence="2" id="KW-0812">Transmembrane</keyword>
<evidence type="ECO:0000256" key="1">
    <source>
        <dbReference type="SAM" id="MobiDB-lite"/>
    </source>
</evidence>
<proteinExistence type="predicted"/>
<dbReference type="InterPro" id="IPR013761">
    <property type="entry name" value="SAM/pointed_sf"/>
</dbReference>
<dbReference type="AlphaFoldDB" id="A0A7S2XDD5"/>
<reference evidence="3" key="1">
    <citation type="submission" date="2021-01" db="EMBL/GenBank/DDBJ databases">
        <authorList>
            <person name="Corre E."/>
            <person name="Pelletier E."/>
            <person name="Niang G."/>
            <person name="Scheremetjew M."/>
            <person name="Finn R."/>
            <person name="Kale V."/>
            <person name="Holt S."/>
            <person name="Cochrane G."/>
            <person name="Meng A."/>
            <person name="Brown T."/>
            <person name="Cohen L."/>
        </authorList>
    </citation>
    <scope>NUCLEOTIDE SEQUENCE</scope>
    <source>
        <strain evidence="3">CCMP622</strain>
    </source>
</reference>
<feature type="transmembrane region" description="Helical" evidence="2">
    <location>
        <begin position="139"/>
        <end position="160"/>
    </location>
</feature>